<evidence type="ECO:0000313" key="4">
    <source>
        <dbReference type="Proteomes" id="UP001209083"/>
    </source>
</evidence>
<feature type="transmembrane region" description="Helical" evidence="2">
    <location>
        <begin position="542"/>
        <end position="562"/>
    </location>
</feature>
<accession>A0ABY8QS17</accession>
<keyword evidence="2" id="KW-0812">Transmembrane</keyword>
<dbReference type="InterPro" id="IPR011009">
    <property type="entry name" value="Kinase-like_dom_sf"/>
</dbReference>
<evidence type="ECO:0000256" key="1">
    <source>
        <dbReference type="SAM" id="MobiDB-lite"/>
    </source>
</evidence>
<name>A0ABY8QS17_9MICO</name>
<reference evidence="3 4" key="1">
    <citation type="submission" date="2023-05" db="EMBL/GenBank/DDBJ databases">
        <title>Lithophilousrod everest ZFBP1038 complete genpme.</title>
        <authorList>
            <person name="Tian M."/>
        </authorList>
    </citation>
    <scope>NUCLEOTIDE SEQUENCE [LARGE SCALE GENOMIC DNA]</scope>
    <source>
        <strain evidence="3 4">ZFBP1038</strain>
    </source>
</reference>
<feature type="compositionally biased region" description="Pro residues" evidence="1">
    <location>
        <begin position="396"/>
        <end position="408"/>
    </location>
</feature>
<dbReference type="RefSeq" id="WP_349638589.1">
    <property type="nucleotide sequence ID" value="NZ_CP090958.1"/>
</dbReference>
<feature type="compositionally biased region" description="Low complexity" evidence="1">
    <location>
        <begin position="409"/>
        <end position="446"/>
    </location>
</feature>
<feature type="region of interest" description="Disordered" evidence="1">
    <location>
        <begin position="566"/>
        <end position="618"/>
    </location>
</feature>
<keyword evidence="4" id="KW-1185">Reference proteome</keyword>
<dbReference type="EMBL" id="CP090958">
    <property type="protein sequence ID" value="WGW11797.1"/>
    <property type="molecule type" value="Genomic_DNA"/>
</dbReference>
<proteinExistence type="predicted"/>
<keyword evidence="2" id="KW-0472">Membrane</keyword>
<organism evidence="3 4">
    <name type="scientific">Saxibacter everestensis</name>
    <dbReference type="NCBI Taxonomy" id="2909229"/>
    <lineage>
        <taxon>Bacteria</taxon>
        <taxon>Bacillati</taxon>
        <taxon>Actinomycetota</taxon>
        <taxon>Actinomycetes</taxon>
        <taxon>Micrococcales</taxon>
        <taxon>Brevibacteriaceae</taxon>
        <taxon>Saxibacter</taxon>
    </lineage>
</organism>
<feature type="region of interest" description="Disordered" evidence="1">
    <location>
        <begin position="507"/>
        <end position="536"/>
    </location>
</feature>
<gene>
    <name evidence="3" type="ORF">LWF01_17170</name>
</gene>
<evidence type="ECO:0008006" key="5">
    <source>
        <dbReference type="Google" id="ProtNLM"/>
    </source>
</evidence>
<protein>
    <recommendedName>
        <fullName evidence="5">Protein kinase domain-containing protein</fullName>
    </recommendedName>
</protein>
<feature type="compositionally biased region" description="Low complexity" evidence="1">
    <location>
        <begin position="454"/>
        <end position="465"/>
    </location>
</feature>
<evidence type="ECO:0000256" key="2">
    <source>
        <dbReference type="SAM" id="Phobius"/>
    </source>
</evidence>
<dbReference type="CDD" id="cd13973">
    <property type="entry name" value="PK_MviN-like"/>
    <property type="match status" value="1"/>
</dbReference>
<evidence type="ECO:0000313" key="3">
    <source>
        <dbReference type="EMBL" id="WGW11797.1"/>
    </source>
</evidence>
<dbReference type="SUPFAM" id="SSF56112">
    <property type="entry name" value="Protein kinase-like (PK-like)"/>
    <property type="match status" value="1"/>
</dbReference>
<feature type="region of interest" description="Disordered" evidence="1">
    <location>
        <begin position="366"/>
        <end position="482"/>
    </location>
</feature>
<dbReference type="Gene3D" id="1.10.510.10">
    <property type="entry name" value="Transferase(Phosphotransferase) domain 1"/>
    <property type="match status" value="1"/>
</dbReference>
<dbReference type="Proteomes" id="UP001209083">
    <property type="component" value="Chromosome"/>
</dbReference>
<sequence>MEVIALAGITRGSIIGGRYVISEIEHPWISEDPARGNVSTAIDGILDRPVRLYTAEAAQSADILDAARRVALLSEPRSPRILDVGSEGELTYVVVEETGGRPLSDILSHGPLRPEQARALVGEVAETLASSSSRGLHHGRLRPSNVDIDDKGRVYVRGIGIDTAAADGDALEGAPARQQDALSLVSLLYAACTGYWPAEQGIDGLEAAPVQGDAIAPPGDVTPGIPNDIDSLAAAVFGRVEDGPRTPAEVASYLGPWQNDELEAVFSKGIAAAGVPFRPNPIEEIPGLYVAAEEAAKAEAAGLAEPPPKQTPAQISAIIRNAASKTGDRVSGFTSRPGAKGLAAGIAADQGADAEDLDDALAMRSPSRFPLASGPSYHSTEPGGFYQAEDDSGVPPDAPAPAVTPRPARPQSKSAAPSAATNAAKTAAPSAARPAGSQARGKTPAQPVAPPVAPAKGKGAKNGQPVSPDTNPIKRAVKSGNPARAAAAKAALTAGLGPEETTSVLPAVGARSVGSGDGVPGKPSSAAMSEGGKPRRLAPSRIGALVVGALVIVGVVIALINLSSIGGDEEPTAQSPTASPTAKPAETKEPDEDKAEPEKTSPVFKKATSIDPGGDGKEYEERAKSVLLDKKGAWSTETYSSAEFGGLKKGLGLSLSLEEKTKVSAVKLKSNTKSGSFEIRASDDGEYKGSEVVGKGKFKDGTVEIEFDEPIETEHLIVWITKLGKSEGGYSAEISEVEPIGVG</sequence>
<keyword evidence="2" id="KW-1133">Transmembrane helix</keyword>